<keyword evidence="2" id="KW-0238">DNA-binding</keyword>
<evidence type="ECO:0000256" key="2">
    <source>
        <dbReference type="ARBA" id="ARBA00023125"/>
    </source>
</evidence>
<dbReference type="AlphaFoldDB" id="A0A7T4UPQ3"/>
<keyword evidence="6" id="KW-1185">Reference proteome</keyword>
<evidence type="ECO:0000256" key="3">
    <source>
        <dbReference type="ARBA" id="ARBA00023163"/>
    </source>
</evidence>
<accession>A0A7T4UPQ3</accession>
<dbReference type="KEGG" id="snan:I6N98_16540"/>
<evidence type="ECO:0000313" key="6">
    <source>
        <dbReference type="Proteomes" id="UP000596063"/>
    </source>
</evidence>
<dbReference type="InterPro" id="IPR036388">
    <property type="entry name" value="WH-like_DNA-bd_sf"/>
</dbReference>
<protein>
    <submittedName>
        <fullName evidence="5">Winged helix-turn-helix transcriptional regulator</fullName>
    </submittedName>
</protein>
<evidence type="ECO:0000256" key="1">
    <source>
        <dbReference type="ARBA" id="ARBA00023015"/>
    </source>
</evidence>
<dbReference type="SMART" id="SM00347">
    <property type="entry name" value="HTH_MARR"/>
    <property type="match status" value="1"/>
</dbReference>
<dbReference type="GO" id="GO:0003700">
    <property type="term" value="F:DNA-binding transcription factor activity"/>
    <property type="evidence" value="ECO:0007669"/>
    <property type="project" value="InterPro"/>
</dbReference>
<dbReference type="InterPro" id="IPR000835">
    <property type="entry name" value="HTH_MarR-typ"/>
</dbReference>
<dbReference type="EMBL" id="CP066167">
    <property type="protein sequence ID" value="QQD17928.1"/>
    <property type="molecule type" value="Genomic_DNA"/>
</dbReference>
<keyword evidence="3" id="KW-0804">Transcription</keyword>
<evidence type="ECO:0000259" key="4">
    <source>
        <dbReference type="SMART" id="SM00347"/>
    </source>
</evidence>
<dbReference type="PANTHER" id="PTHR42756">
    <property type="entry name" value="TRANSCRIPTIONAL REGULATOR, MARR"/>
    <property type="match status" value="1"/>
</dbReference>
<dbReference type="SUPFAM" id="SSF46785">
    <property type="entry name" value="Winged helix' DNA-binding domain"/>
    <property type="match status" value="1"/>
</dbReference>
<dbReference type="Pfam" id="PF12802">
    <property type="entry name" value="MarR_2"/>
    <property type="match status" value="1"/>
</dbReference>
<evidence type="ECO:0000313" key="5">
    <source>
        <dbReference type="EMBL" id="QQD17928.1"/>
    </source>
</evidence>
<dbReference type="PANTHER" id="PTHR42756:SF1">
    <property type="entry name" value="TRANSCRIPTIONAL REPRESSOR OF EMRAB OPERON"/>
    <property type="match status" value="1"/>
</dbReference>
<gene>
    <name evidence="5" type="ORF">I6N98_16540</name>
</gene>
<dbReference type="RefSeq" id="WP_198569427.1">
    <property type="nucleotide sequence ID" value="NZ_CP066167.1"/>
</dbReference>
<dbReference type="Proteomes" id="UP000596063">
    <property type="component" value="Chromosome"/>
</dbReference>
<dbReference type="GO" id="GO:0003677">
    <property type="term" value="F:DNA binding"/>
    <property type="evidence" value="ECO:0007669"/>
    <property type="project" value="UniProtKB-KW"/>
</dbReference>
<dbReference type="Gene3D" id="1.10.10.10">
    <property type="entry name" value="Winged helix-like DNA-binding domain superfamily/Winged helix DNA-binding domain"/>
    <property type="match status" value="1"/>
</dbReference>
<organism evidence="5 6">
    <name type="scientific">Spongiibacter nanhainus</name>
    <dbReference type="NCBI Taxonomy" id="2794344"/>
    <lineage>
        <taxon>Bacteria</taxon>
        <taxon>Pseudomonadati</taxon>
        <taxon>Pseudomonadota</taxon>
        <taxon>Gammaproteobacteria</taxon>
        <taxon>Cellvibrionales</taxon>
        <taxon>Spongiibacteraceae</taxon>
        <taxon>Spongiibacter</taxon>
    </lineage>
</organism>
<name>A0A7T4UPQ3_9GAMM</name>
<keyword evidence="1" id="KW-0805">Transcription regulation</keyword>
<proteinExistence type="predicted"/>
<sequence>MKKIVSEDKNVLIGTLAYALYWVDESLQASLQAAGWERMSRTRSMIMVNITAGINRPADLARSLGISRQAIHQLLQGMRDEGLIEMVADPKDRRAKVVQFAPSADQIRADAAKIMKGIEKELARRLGEAEFKSLKKSLNHEWGPVSVIKI</sequence>
<feature type="domain" description="HTH marR-type" evidence="4">
    <location>
        <begin position="32"/>
        <end position="131"/>
    </location>
</feature>
<dbReference type="InterPro" id="IPR036390">
    <property type="entry name" value="WH_DNA-bd_sf"/>
</dbReference>
<reference evidence="5 6" key="1">
    <citation type="submission" date="2020-12" db="EMBL/GenBank/DDBJ databases">
        <authorList>
            <person name="Shan Y."/>
        </authorList>
    </citation>
    <scope>NUCLEOTIDE SEQUENCE [LARGE SCALE GENOMIC DNA]</scope>
    <source>
        <strain evidence="6">csc3.9</strain>
    </source>
</reference>